<dbReference type="InterPro" id="IPR001245">
    <property type="entry name" value="Ser-Thr/Tyr_kinase_cat_dom"/>
</dbReference>
<feature type="domain" description="Ig-like" evidence="21">
    <location>
        <begin position="1"/>
        <end position="69"/>
    </location>
</feature>
<dbReference type="GO" id="GO:0046872">
    <property type="term" value="F:metal ion binding"/>
    <property type="evidence" value="ECO:0007669"/>
    <property type="project" value="UniProtKB-KW"/>
</dbReference>
<dbReference type="EMBL" id="CALNXJ010000009">
    <property type="protein sequence ID" value="CAH3104271.1"/>
    <property type="molecule type" value="Genomic_DNA"/>
</dbReference>
<accession>A0AAU9W506</accession>
<evidence type="ECO:0000256" key="4">
    <source>
        <dbReference type="ARBA" id="ARBA00022692"/>
    </source>
</evidence>
<feature type="binding site" evidence="17">
    <location>
        <position position="421"/>
    </location>
    <ligand>
        <name>Mg(2+)</name>
        <dbReference type="ChEBI" id="CHEBI:18420"/>
    </ligand>
</feature>
<evidence type="ECO:0000256" key="15">
    <source>
        <dbReference type="PIRSR" id="PIRSR000615-1"/>
    </source>
</evidence>
<keyword evidence="8 19" id="KW-1133">Transmembrane helix</keyword>
<evidence type="ECO:0000313" key="23">
    <source>
        <dbReference type="Proteomes" id="UP001159428"/>
    </source>
</evidence>
<dbReference type="Proteomes" id="UP001159428">
    <property type="component" value="Unassembled WGS sequence"/>
</dbReference>
<keyword evidence="7 16" id="KW-0067">ATP-binding</keyword>
<feature type="binding site" evidence="16">
    <location>
        <position position="407"/>
    </location>
    <ligand>
        <name>ATP</name>
        <dbReference type="ChEBI" id="CHEBI:30616"/>
    </ligand>
</feature>
<evidence type="ECO:0000256" key="10">
    <source>
        <dbReference type="ARBA" id="ARBA00023137"/>
    </source>
</evidence>
<keyword evidence="3" id="KW-0808">Transferase</keyword>
<evidence type="ECO:0000256" key="16">
    <source>
        <dbReference type="PIRSR" id="PIRSR000615-2"/>
    </source>
</evidence>
<keyword evidence="17" id="KW-0460">Magnesium</keyword>
<keyword evidence="13" id="KW-0325">Glycoprotein</keyword>
<feature type="active site" description="Proton acceptor" evidence="15">
    <location>
        <position position="403"/>
    </location>
</feature>
<name>A0AAU9W506_9CNID</name>
<dbReference type="InterPro" id="IPR007110">
    <property type="entry name" value="Ig-like_dom"/>
</dbReference>
<dbReference type="SMART" id="SM00219">
    <property type="entry name" value="TyrKc"/>
    <property type="match status" value="1"/>
</dbReference>
<evidence type="ECO:0000256" key="2">
    <source>
        <dbReference type="ARBA" id="ARBA00011902"/>
    </source>
</evidence>
<dbReference type="GO" id="GO:0004714">
    <property type="term" value="F:transmembrane receptor protein tyrosine kinase activity"/>
    <property type="evidence" value="ECO:0007669"/>
    <property type="project" value="UniProtKB-EC"/>
</dbReference>
<keyword evidence="4 19" id="KW-0812">Transmembrane</keyword>
<dbReference type="GO" id="GO:0005524">
    <property type="term" value="F:ATP binding"/>
    <property type="evidence" value="ECO:0007669"/>
    <property type="project" value="UniProtKB-UniRule"/>
</dbReference>
<dbReference type="Pfam" id="PF07679">
    <property type="entry name" value="I-set"/>
    <property type="match status" value="1"/>
</dbReference>
<evidence type="ECO:0000256" key="17">
    <source>
        <dbReference type="PIRSR" id="PIRSR000615-3"/>
    </source>
</evidence>
<dbReference type="InterPro" id="IPR011009">
    <property type="entry name" value="Kinase-like_dom_sf"/>
</dbReference>
<dbReference type="InterPro" id="IPR000719">
    <property type="entry name" value="Prot_kinase_dom"/>
</dbReference>
<dbReference type="Gene3D" id="1.10.510.10">
    <property type="entry name" value="Transferase(Phosphotransferase) domain 1"/>
    <property type="match status" value="1"/>
</dbReference>
<evidence type="ECO:0000256" key="19">
    <source>
        <dbReference type="SAM" id="Phobius"/>
    </source>
</evidence>
<keyword evidence="17" id="KW-0479">Metal-binding</keyword>
<evidence type="ECO:0000256" key="14">
    <source>
        <dbReference type="ARBA" id="ARBA00051243"/>
    </source>
</evidence>
<dbReference type="InterPro" id="IPR013098">
    <property type="entry name" value="Ig_I-set"/>
</dbReference>
<dbReference type="GO" id="GO:0007169">
    <property type="term" value="P:cell surface receptor protein tyrosine kinase signaling pathway"/>
    <property type="evidence" value="ECO:0007669"/>
    <property type="project" value="TreeGrafter"/>
</dbReference>
<dbReference type="PRINTS" id="PR00109">
    <property type="entry name" value="TYRKINASE"/>
</dbReference>
<dbReference type="SUPFAM" id="SSF48726">
    <property type="entry name" value="Immunoglobulin"/>
    <property type="match status" value="1"/>
</dbReference>
<dbReference type="PROSITE" id="PS00107">
    <property type="entry name" value="PROTEIN_KINASE_ATP"/>
    <property type="match status" value="1"/>
</dbReference>
<evidence type="ECO:0000259" key="21">
    <source>
        <dbReference type="PROSITE" id="PS50835"/>
    </source>
</evidence>
<dbReference type="SUPFAM" id="SSF56112">
    <property type="entry name" value="Protein kinase-like (PK-like)"/>
    <property type="match status" value="1"/>
</dbReference>
<dbReference type="AlphaFoldDB" id="A0AAU9W506"/>
<evidence type="ECO:0000313" key="22">
    <source>
        <dbReference type="EMBL" id="CAH3104271.1"/>
    </source>
</evidence>
<dbReference type="PROSITE" id="PS00109">
    <property type="entry name" value="PROTEIN_KINASE_TYR"/>
    <property type="match status" value="1"/>
</dbReference>
<dbReference type="GO" id="GO:0005886">
    <property type="term" value="C:plasma membrane"/>
    <property type="evidence" value="ECO:0007669"/>
    <property type="project" value="TreeGrafter"/>
</dbReference>
<dbReference type="PANTHER" id="PTHR24416:SF622">
    <property type="entry name" value="PROTEIN KINASE DOMAIN-CONTAINING PROTEIN"/>
    <property type="match status" value="1"/>
</dbReference>
<sequence>MPSITWIENDDALAVQSYNRIRVPEIFLDDEKIHSQLVIKGVKREDNGKYYCFANNSAGEKASKPAFLSTKDLGETYAQSPPIKEQQRSVPLVTALGVCGSVIIAFMSGCFMAFLYRRARRDHEVILKDMNADTEERELLEANAISSLLVGKNKNNNVQLNSKKHTHDDWRVDSIPRVSSEERRTPTPLDVGDKHFLNSISDQKGYAEELFNSRNGHQGAEDGCGHCDVNIISYQDSGMDSDKDSDEIQTSLFTEIAESEKDRGTLEVLDEVLGEGEYGIVYKGHYGGRNGSITDFAIKKLKGNACTLAKAALLNESRTLKQAGRHPNIVNLIGTWVQGETILVVTELVHVGSLESFLRCKGDGGNEYANVHCKLNDRQLLKIALHVALGMKHLEEQKCIHRDLAARNVFIDPNMVAKVGDFGFAREITDNGLCIKTSCGKVPWRWSSLESLRDRVYTSKSDVWSFGILLWEMVTYGDSPYPDIPTPFALVSRLSTGYRMSRPHQCSEELYTLMRSCWNDETFVC</sequence>
<dbReference type="PROSITE" id="PS50011">
    <property type="entry name" value="PROTEIN_KINASE_DOM"/>
    <property type="match status" value="1"/>
</dbReference>
<dbReference type="FunFam" id="1.10.510.10:FF:000554">
    <property type="entry name" value="Predicted protein"/>
    <property type="match status" value="1"/>
</dbReference>
<feature type="transmembrane region" description="Helical" evidence="19">
    <location>
        <begin position="92"/>
        <end position="116"/>
    </location>
</feature>
<dbReference type="Pfam" id="PF07714">
    <property type="entry name" value="PK_Tyr_Ser-Thr"/>
    <property type="match status" value="1"/>
</dbReference>
<dbReference type="InterPro" id="IPR020635">
    <property type="entry name" value="Tyr_kinase_cat_dom"/>
</dbReference>
<evidence type="ECO:0000256" key="7">
    <source>
        <dbReference type="ARBA" id="ARBA00022840"/>
    </source>
</evidence>
<keyword evidence="5 16" id="KW-0547">Nucleotide-binding</keyword>
<evidence type="ECO:0000256" key="1">
    <source>
        <dbReference type="ARBA" id="ARBA00004167"/>
    </source>
</evidence>
<reference evidence="22 23" key="1">
    <citation type="submission" date="2022-05" db="EMBL/GenBank/DDBJ databases">
        <authorList>
            <consortium name="Genoscope - CEA"/>
            <person name="William W."/>
        </authorList>
    </citation>
    <scope>NUCLEOTIDE SEQUENCE [LARGE SCALE GENOMIC DNA]</scope>
</reference>
<gene>
    <name evidence="22" type="ORF">PMEA_00034620</name>
</gene>
<organism evidence="22 23">
    <name type="scientific">Pocillopora meandrina</name>
    <dbReference type="NCBI Taxonomy" id="46732"/>
    <lineage>
        <taxon>Eukaryota</taxon>
        <taxon>Metazoa</taxon>
        <taxon>Cnidaria</taxon>
        <taxon>Anthozoa</taxon>
        <taxon>Hexacorallia</taxon>
        <taxon>Scleractinia</taxon>
        <taxon>Astrocoeniina</taxon>
        <taxon>Pocilloporidae</taxon>
        <taxon>Pocillopora</taxon>
    </lineage>
</organism>
<evidence type="ECO:0000256" key="9">
    <source>
        <dbReference type="ARBA" id="ARBA00023136"/>
    </source>
</evidence>
<dbReference type="PROSITE" id="PS50835">
    <property type="entry name" value="IG_LIKE"/>
    <property type="match status" value="1"/>
</dbReference>
<comment type="caution">
    <text evidence="22">The sequence shown here is derived from an EMBL/GenBank/DDBJ whole genome shotgun (WGS) entry which is preliminary data.</text>
</comment>
<dbReference type="PANTHER" id="PTHR24416">
    <property type="entry name" value="TYROSINE-PROTEIN KINASE RECEPTOR"/>
    <property type="match status" value="1"/>
</dbReference>
<dbReference type="PIRSF" id="PIRSF000615">
    <property type="entry name" value="TyrPK_CSF1-R"/>
    <property type="match status" value="1"/>
</dbReference>
<evidence type="ECO:0000259" key="20">
    <source>
        <dbReference type="PROSITE" id="PS50011"/>
    </source>
</evidence>
<evidence type="ECO:0000256" key="8">
    <source>
        <dbReference type="ARBA" id="ARBA00022989"/>
    </source>
</evidence>
<keyword evidence="12" id="KW-0675">Receptor</keyword>
<keyword evidence="10" id="KW-0829">Tyrosine-protein kinase</keyword>
<dbReference type="Gene3D" id="3.30.200.20">
    <property type="entry name" value="Phosphorylase Kinase, domain 1"/>
    <property type="match status" value="1"/>
</dbReference>
<dbReference type="CDD" id="cd00192">
    <property type="entry name" value="PTKc"/>
    <property type="match status" value="1"/>
</dbReference>
<dbReference type="InterPro" id="IPR050122">
    <property type="entry name" value="RTK"/>
</dbReference>
<evidence type="ECO:0000256" key="12">
    <source>
        <dbReference type="ARBA" id="ARBA00023170"/>
    </source>
</evidence>
<dbReference type="Gene3D" id="2.60.40.10">
    <property type="entry name" value="Immunoglobulins"/>
    <property type="match status" value="1"/>
</dbReference>
<proteinExistence type="predicted"/>
<comment type="catalytic activity">
    <reaction evidence="14">
        <text>L-tyrosyl-[protein] + ATP = O-phospho-L-tyrosyl-[protein] + ADP + H(+)</text>
        <dbReference type="Rhea" id="RHEA:10596"/>
        <dbReference type="Rhea" id="RHEA-COMP:10136"/>
        <dbReference type="Rhea" id="RHEA-COMP:20101"/>
        <dbReference type="ChEBI" id="CHEBI:15378"/>
        <dbReference type="ChEBI" id="CHEBI:30616"/>
        <dbReference type="ChEBI" id="CHEBI:46858"/>
        <dbReference type="ChEBI" id="CHEBI:61978"/>
        <dbReference type="ChEBI" id="CHEBI:456216"/>
        <dbReference type="EC" id="2.7.10.1"/>
    </reaction>
</comment>
<dbReference type="GO" id="GO:0043235">
    <property type="term" value="C:receptor complex"/>
    <property type="evidence" value="ECO:0007669"/>
    <property type="project" value="TreeGrafter"/>
</dbReference>
<evidence type="ECO:0000256" key="18">
    <source>
        <dbReference type="PROSITE-ProRule" id="PRU10141"/>
    </source>
</evidence>
<feature type="domain" description="Protein kinase" evidence="20">
    <location>
        <begin position="267"/>
        <end position="525"/>
    </location>
</feature>
<evidence type="ECO:0000256" key="5">
    <source>
        <dbReference type="ARBA" id="ARBA00022741"/>
    </source>
</evidence>
<keyword evidence="23" id="KW-1185">Reference proteome</keyword>
<feature type="binding site" evidence="17">
    <location>
        <position position="408"/>
    </location>
    <ligand>
        <name>Mg(2+)</name>
        <dbReference type="ChEBI" id="CHEBI:18420"/>
    </ligand>
</feature>
<keyword evidence="11" id="KW-1015">Disulfide bond</keyword>
<dbReference type="InterPro" id="IPR017441">
    <property type="entry name" value="Protein_kinase_ATP_BS"/>
</dbReference>
<evidence type="ECO:0000256" key="6">
    <source>
        <dbReference type="ARBA" id="ARBA00022777"/>
    </source>
</evidence>
<dbReference type="InterPro" id="IPR013783">
    <property type="entry name" value="Ig-like_fold"/>
</dbReference>
<evidence type="ECO:0000256" key="3">
    <source>
        <dbReference type="ARBA" id="ARBA00022679"/>
    </source>
</evidence>
<protein>
    <recommendedName>
        <fullName evidence="2">receptor protein-tyrosine kinase</fullName>
        <ecNumber evidence="2">2.7.10.1</ecNumber>
    </recommendedName>
</protein>
<comment type="subcellular location">
    <subcellularLocation>
        <location evidence="1">Membrane</location>
        <topology evidence="1">Single-pass membrane protein</topology>
    </subcellularLocation>
</comment>
<dbReference type="InterPro" id="IPR036179">
    <property type="entry name" value="Ig-like_dom_sf"/>
</dbReference>
<evidence type="ECO:0000256" key="13">
    <source>
        <dbReference type="ARBA" id="ARBA00023180"/>
    </source>
</evidence>
<dbReference type="EC" id="2.7.10.1" evidence="2"/>
<evidence type="ECO:0000256" key="11">
    <source>
        <dbReference type="ARBA" id="ARBA00023157"/>
    </source>
</evidence>
<keyword evidence="9 19" id="KW-0472">Membrane</keyword>
<keyword evidence="6" id="KW-0418">Kinase</keyword>
<dbReference type="InterPro" id="IPR008266">
    <property type="entry name" value="Tyr_kinase_AS"/>
</dbReference>
<feature type="binding site" evidence="18">
    <location>
        <position position="300"/>
    </location>
    <ligand>
        <name>ATP</name>
        <dbReference type="ChEBI" id="CHEBI:30616"/>
    </ligand>
</feature>